<gene>
    <name evidence="2" type="ORF">CCR75_008114</name>
</gene>
<evidence type="ECO:0000313" key="2">
    <source>
        <dbReference type="EMBL" id="TDH66035.1"/>
    </source>
</evidence>
<reference evidence="2 3" key="1">
    <citation type="journal article" date="2021" name="Genome Biol.">
        <title>AFLAP: assembly-free linkage analysis pipeline using k-mers from genome sequencing data.</title>
        <authorList>
            <person name="Fletcher K."/>
            <person name="Zhang L."/>
            <person name="Gil J."/>
            <person name="Han R."/>
            <person name="Cavanaugh K."/>
            <person name="Michelmore R."/>
        </authorList>
    </citation>
    <scope>NUCLEOTIDE SEQUENCE [LARGE SCALE GENOMIC DNA]</scope>
    <source>
        <strain evidence="2 3">SF5</strain>
    </source>
</reference>
<dbReference type="AlphaFoldDB" id="A0A976FG09"/>
<proteinExistence type="predicted"/>
<organism evidence="2 3">
    <name type="scientific">Bremia lactucae</name>
    <name type="common">Lettuce downy mildew</name>
    <dbReference type="NCBI Taxonomy" id="4779"/>
    <lineage>
        <taxon>Eukaryota</taxon>
        <taxon>Sar</taxon>
        <taxon>Stramenopiles</taxon>
        <taxon>Oomycota</taxon>
        <taxon>Peronosporomycetes</taxon>
        <taxon>Peronosporales</taxon>
        <taxon>Peronosporaceae</taxon>
        <taxon>Bremia</taxon>
    </lineage>
</organism>
<dbReference type="GeneID" id="94351839"/>
<sequence length="149" mass="16303">MAAYFLQRKCVVLSYGTTSQLLWECSIDRPCTTSRGGEVQETGQQVPSQLDECIAVIRGHSSAYVHTRPQVRRNDAGAGDTPAAPKFSSPRSDSGDSSQRDPAATHGGAQTYWNPIEFKGKIAELRQRINGMTTPPDLHRDVRAVLDMA</sequence>
<dbReference type="RefSeq" id="XP_067815534.1">
    <property type="nucleotide sequence ID" value="XM_067966168.1"/>
</dbReference>
<dbReference type="KEGG" id="blac:94351839"/>
<evidence type="ECO:0000313" key="3">
    <source>
        <dbReference type="Proteomes" id="UP000294530"/>
    </source>
</evidence>
<keyword evidence="3" id="KW-1185">Reference proteome</keyword>
<evidence type="ECO:0000256" key="1">
    <source>
        <dbReference type="SAM" id="MobiDB-lite"/>
    </source>
</evidence>
<dbReference type="EMBL" id="SHOA02000008">
    <property type="protein sequence ID" value="TDH66035.1"/>
    <property type="molecule type" value="Genomic_DNA"/>
</dbReference>
<feature type="compositionally biased region" description="Low complexity" evidence="1">
    <location>
        <begin position="88"/>
        <end position="102"/>
    </location>
</feature>
<dbReference type="Proteomes" id="UP000294530">
    <property type="component" value="Unassembled WGS sequence"/>
</dbReference>
<feature type="region of interest" description="Disordered" evidence="1">
    <location>
        <begin position="65"/>
        <end position="112"/>
    </location>
</feature>
<comment type="caution">
    <text evidence="2">The sequence shown here is derived from an EMBL/GenBank/DDBJ whole genome shotgun (WGS) entry which is preliminary data.</text>
</comment>
<accession>A0A976FG09</accession>
<name>A0A976FG09_BRELC</name>
<protein>
    <submittedName>
        <fullName evidence="2">Uncharacterized protein</fullName>
    </submittedName>
</protein>